<name>A0A6G1IM03_9PLEO</name>
<protein>
    <submittedName>
        <fullName evidence="1">Uncharacterized protein</fullName>
    </submittedName>
</protein>
<gene>
    <name evidence="1" type="ORF">K458DRAFT_394173</name>
</gene>
<dbReference type="Proteomes" id="UP000799291">
    <property type="component" value="Unassembled WGS sequence"/>
</dbReference>
<evidence type="ECO:0000313" key="1">
    <source>
        <dbReference type="EMBL" id="KAF2679267.1"/>
    </source>
</evidence>
<organism evidence="1 2">
    <name type="scientific">Lentithecium fluviatile CBS 122367</name>
    <dbReference type="NCBI Taxonomy" id="1168545"/>
    <lineage>
        <taxon>Eukaryota</taxon>
        <taxon>Fungi</taxon>
        <taxon>Dikarya</taxon>
        <taxon>Ascomycota</taxon>
        <taxon>Pezizomycotina</taxon>
        <taxon>Dothideomycetes</taxon>
        <taxon>Pleosporomycetidae</taxon>
        <taxon>Pleosporales</taxon>
        <taxon>Massarineae</taxon>
        <taxon>Lentitheciaceae</taxon>
        <taxon>Lentithecium</taxon>
    </lineage>
</organism>
<accession>A0A6G1IM03</accession>
<proteinExistence type="predicted"/>
<keyword evidence="2" id="KW-1185">Reference proteome</keyword>
<sequence>MKALIGAASCRMLIQIAVSVSHLHFAALKSGWRFSFTVLFSLDSAEQVTLASKLSLLSPLLPRMRLSGHPLIIDLRRTSTSGKLVPELILELPIESWVGWVDRTFVTRPTPAVTEEGKVLYLERHRRWLYLAEEDEKVSRIDGYRRWRFGAPMIAKKEKKVSHMEGYRCWLFGVAKGGKKNISRMEGFRRWLFGAKD</sequence>
<dbReference type="EMBL" id="MU005605">
    <property type="protein sequence ID" value="KAF2679267.1"/>
    <property type="molecule type" value="Genomic_DNA"/>
</dbReference>
<dbReference type="AlphaFoldDB" id="A0A6G1IM03"/>
<evidence type="ECO:0000313" key="2">
    <source>
        <dbReference type="Proteomes" id="UP000799291"/>
    </source>
</evidence>
<reference evidence="1" key="1">
    <citation type="journal article" date="2020" name="Stud. Mycol.">
        <title>101 Dothideomycetes genomes: a test case for predicting lifestyles and emergence of pathogens.</title>
        <authorList>
            <person name="Haridas S."/>
            <person name="Albert R."/>
            <person name="Binder M."/>
            <person name="Bloem J."/>
            <person name="Labutti K."/>
            <person name="Salamov A."/>
            <person name="Andreopoulos B."/>
            <person name="Baker S."/>
            <person name="Barry K."/>
            <person name="Bills G."/>
            <person name="Bluhm B."/>
            <person name="Cannon C."/>
            <person name="Castanera R."/>
            <person name="Culley D."/>
            <person name="Daum C."/>
            <person name="Ezra D."/>
            <person name="Gonzalez J."/>
            <person name="Henrissat B."/>
            <person name="Kuo A."/>
            <person name="Liang C."/>
            <person name="Lipzen A."/>
            <person name="Lutzoni F."/>
            <person name="Magnuson J."/>
            <person name="Mondo S."/>
            <person name="Nolan M."/>
            <person name="Ohm R."/>
            <person name="Pangilinan J."/>
            <person name="Park H.-J."/>
            <person name="Ramirez L."/>
            <person name="Alfaro M."/>
            <person name="Sun H."/>
            <person name="Tritt A."/>
            <person name="Yoshinaga Y."/>
            <person name="Zwiers L.-H."/>
            <person name="Turgeon B."/>
            <person name="Goodwin S."/>
            <person name="Spatafora J."/>
            <person name="Crous P."/>
            <person name="Grigoriev I."/>
        </authorList>
    </citation>
    <scope>NUCLEOTIDE SEQUENCE</scope>
    <source>
        <strain evidence="1">CBS 122367</strain>
    </source>
</reference>